<dbReference type="InterPro" id="IPR056264">
    <property type="entry name" value="R2_ABCA1-4-like"/>
</dbReference>
<dbReference type="GO" id="GO:0005319">
    <property type="term" value="F:lipid transporter activity"/>
    <property type="evidence" value="ECO:0007669"/>
    <property type="project" value="TreeGrafter"/>
</dbReference>
<feature type="domain" description="ABCA1-4-like C-terminal R2 regulatory" evidence="1">
    <location>
        <begin position="33"/>
        <end position="107"/>
    </location>
</feature>
<dbReference type="GO" id="GO:0016020">
    <property type="term" value="C:membrane"/>
    <property type="evidence" value="ECO:0007669"/>
    <property type="project" value="InterPro"/>
</dbReference>
<name>A0A0S7EQC8_9TELE</name>
<proteinExistence type="predicted"/>
<dbReference type="GO" id="GO:0034191">
    <property type="term" value="F:apolipoprotein A-I receptor binding"/>
    <property type="evidence" value="ECO:0007669"/>
    <property type="project" value="TreeGrafter"/>
</dbReference>
<dbReference type="InterPro" id="IPR026082">
    <property type="entry name" value="ABCA"/>
</dbReference>
<dbReference type="PANTHER" id="PTHR19229:SF29">
    <property type="entry name" value="GLUCOSYLCERAMIDE TRANSPORTER ABCA12"/>
    <property type="match status" value="1"/>
</dbReference>
<evidence type="ECO:0000313" key="2">
    <source>
        <dbReference type="EMBL" id="JAO07383.1"/>
    </source>
</evidence>
<dbReference type="PANTHER" id="PTHR19229">
    <property type="entry name" value="ATP-BINDING CASSETTE TRANSPORTER SUBFAMILY A ABCA"/>
    <property type="match status" value="1"/>
</dbReference>
<reference evidence="2" key="1">
    <citation type="submission" date="2014-12" db="EMBL/GenBank/DDBJ databases">
        <title>Parallel Evolution in Life History Adaptation Evident in the Tissue-Specific Poeciliopsis prolifica transcriptome.</title>
        <authorList>
            <person name="Jue N.K."/>
            <person name="Foley R.J."/>
            <person name="Obergfell C."/>
            <person name="Reznick D.N."/>
            <person name="O'Neill R.J."/>
            <person name="O'Neill M.J."/>
        </authorList>
    </citation>
    <scope>NUCLEOTIDE SEQUENCE</scope>
</reference>
<accession>A0A0S7EQC8</accession>
<sequence>MEECEALCSRLAIMVKGQFRCLGSLQHIKNRFGSGFTVKMYLAKPLCDTEAITAFMQGKFPTTFLKDQHSAMVEYHIPNAPGGVADIFSQLESNKHDLRIKHFSVSQTTLDEVFINFAMGNIGMETIPIRGEDDFEDLGTIKAVKS</sequence>
<protein>
    <submittedName>
        <fullName evidence="2">ABCAC</fullName>
    </submittedName>
</protein>
<dbReference type="AlphaFoldDB" id="A0A0S7EQC8"/>
<dbReference type="EMBL" id="GBYX01474280">
    <property type="protein sequence ID" value="JAO07380.1"/>
    <property type="molecule type" value="Transcribed_RNA"/>
</dbReference>
<dbReference type="GO" id="GO:0140359">
    <property type="term" value="F:ABC-type transporter activity"/>
    <property type="evidence" value="ECO:0007669"/>
    <property type="project" value="InterPro"/>
</dbReference>
<evidence type="ECO:0000259" key="1">
    <source>
        <dbReference type="Pfam" id="PF23321"/>
    </source>
</evidence>
<dbReference type="Pfam" id="PF23321">
    <property type="entry name" value="R1_ABCA1"/>
    <property type="match status" value="1"/>
</dbReference>
<dbReference type="EMBL" id="GBYX01474277">
    <property type="protein sequence ID" value="JAO07383.1"/>
    <property type="molecule type" value="Transcribed_RNA"/>
</dbReference>
<gene>
    <name evidence="2" type="primary">ABCAC</name>
</gene>
<organism evidence="2">
    <name type="scientific">Poeciliopsis prolifica</name>
    <name type="common">blackstripe livebearer</name>
    <dbReference type="NCBI Taxonomy" id="188132"/>
    <lineage>
        <taxon>Eukaryota</taxon>
        <taxon>Metazoa</taxon>
        <taxon>Chordata</taxon>
        <taxon>Craniata</taxon>
        <taxon>Vertebrata</taxon>
        <taxon>Euteleostomi</taxon>
        <taxon>Actinopterygii</taxon>
        <taxon>Neopterygii</taxon>
        <taxon>Teleostei</taxon>
        <taxon>Neoteleostei</taxon>
        <taxon>Acanthomorphata</taxon>
        <taxon>Ovalentaria</taxon>
        <taxon>Atherinomorphae</taxon>
        <taxon>Cyprinodontiformes</taxon>
        <taxon>Poeciliidae</taxon>
        <taxon>Poeciliinae</taxon>
        <taxon>Poeciliopsis</taxon>
    </lineage>
</organism>